<gene>
    <name evidence="1" type="ORF">GGE06_005104</name>
</gene>
<comment type="caution">
    <text evidence="1">The sequence shown here is derived from an EMBL/GenBank/DDBJ whole genome shotgun (WGS) entry which is preliminary data.</text>
</comment>
<organism evidence="1 2">
    <name type="scientific">Streptomyces nymphaeiformis</name>
    <dbReference type="NCBI Taxonomy" id="2663842"/>
    <lineage>
        <taxon>Bacteria</taxon>
        <taxon>Bacillati</taxon>
        <taxon>Actinomycetota</taxon>
        <taxon>Actinomycetes</taxon>
        <taxon>Kitasatosporales</taxon>
        <taxon>Streptomycetaceae</taxon>
        <taxon>Streptomyces</taxon>
    </lineage>
</organism>
<sequence>MSSTAIGVDDVFTTGSQFHNVGKFLRETGKAKELRGLVLARVPG</sequence>
<proteinExistence type="predicted"/>
<keyword evidence="2" id="KW-1185">Reference proteome</keyword>
<keyword evidence="1" id="KW-0808">Transferase</keyword>
<dbReference type="GO" id="GO:0016757">
    <property type="term" value="F:glycosyltransferase activity"/>
    <property type="evidence" value="ECO:0007669"/>
    <property type="project" value="UniProtKB-KW"/>
</dbReference>
<protein>
    <submittedName>
        <fullName evidence="1">Putative amidophosphoribosyltransferase</fullName>
    </submittedName>
</protein>
<dbReference type="Proteomes" id="UP000582643">
    <property type="component" value="Unassembled WGS sequence"/>
</dbReference>
<accession>A0A7W7U343</accession>
<dbReference type="AlphaFoldDB" id="A0A7W7U343"/>
<dbReference type="EMBL" id="JACHJY010000007">
    <property type="protein sequence ID" value="MBB4984158.1"/>
    <property type="molecule type" value="Genomic_DNA"/>
</dbReference>
<reference evidence="1 2" key="1">
    <citation type="submission" date="2020-08" db="EMBL/GenBank/DDBJ databases">
        <title>Genomic Encyclopedia of Type Strains, Phase III (KMG-III): the genomes of soil and plant-associated and newly described type strains.</title>
        <authorList>
            <person name="Whitman W."/>
        </authorList>
    </citation>
    <scope>NUCLEOTIDE SEQUENCE [LARGE SCALE GENOMIC DNA]</scope>
    <source>
        <strain evidence="1 2">SFB5A</strain>
    </source>
</reference>
<evidence type="ECO:0000313" key="1">
    <source>
        <dbReference type="EMBL" id="MBB4984158.1"/>
    </source>
</evidence>
<name>A0A7W7U343_9ACTN</name>
<evidence type="ECO:0000313" key="2">
    <source>
        <dbReference type="Proteomes" id="UP000582643"/>
    </source>
</evidence>
<keyword evidence="1" id="KW-0328">Glycosyltransferase</keyword>